<dbReference type="PANTHER" id="PTHR10641:SF1063">
    <property type="entry name" value="TRANSCRIPTION FACTOR MYB30"/>
    <property type="match status" value="1"/>
</dbReference>
<dbReference type="GO" id="GO:0003677">
    <property type="term" value="F:DNA binding"/>
    <property type="evidence" value="ECO:0007669"/>
    <property type="project" value="UniProtKB-KW"/>
</dbReference>
<dbReference type="FunFam" id="1.10.10.60:FF:000001">
    <property type="entry name" value="MYB-related transcription factor"/>
    <property type="match status" value="1"/>
</dbReference>
<evidence type="ECO:0000256" key="1">
    <source>
        <dbReference type="ARBA" id="ARBA00004123"/>
    </source>
</evidence>
<dbReference type="Proteomes" id="UP000593560">
    <property type="component" value="Unassembled WGS sequence"/>
</dbReference>
<sequence>MGRPSCCDKVGGNKGSWTPEEDIVLVSYIQEHGPGNWRAVPTNTGLLRCSKSCRLRWPNYLRPGIRRGNFTEHEEKMIIHLQALLANRTDNDIKNYWNTHLKKKLKKLHGNEGYCRDGFPSAAAAAARERERERDGGGIFYLILI</sequence>
<dbReference type="PROSITE" id="PS50090">
    <property type="entry name" value="MYB_LIKE"/>
    <property type="match status" value="1"/>
</dbReference>
<evidence type="ECO:0000256" key="3">
    <source>
        <dbReference type="ARBA" id="ARBA00023125"/>
    </source>
</evidence>
<comment type="caution">
    <text evidence="7">The sequence shown here is derived from an EMBL/GenBank/DDBJ whole genome shotgun (WGS) entry which is preliminary data.</text>
</comment>
<dbReference type="SUPFAM" id="SSF46689">
    <property type="entry name" value="Homeodomain-like"/>
    <property type="match status" value="1"/>
</dbReference>
<dbReference type="GO" id="GO:0009733">
    <property type="term" value="P:response to auxin"/>
    <property type="evidence" value="ECO:0007669"/>
    <property type="project" value="TreeGrafter"/>
</dbReference>
<evidence type="ECO:0000259" key="6">
    <source>
        <dbReference type="PROSITE" id="PS51294"/>
    </source>
</evidence>
<dbReference type="Gene3D" id="1.10.10.60">
    <property type="entry name" value="Homeodomain-like"/>
    <property type="match status" value="2"/>
</dbReference>
<dbReference type="InterPro" id="IPR009057">
    <property type="entry name" value="Homeodomain-like_sf"/>
</dbReference>
<protein>
    <submittedName>
        <fullName evidence="7">Uncharacterized protein</fullName>
    </submittedName>
</protein>
<dbReference type="PANTHER" id="PTHR10641">
    <property type="entry name" value="MYB FAMILY TRANSCRIPTION FACTOR"/>
    <property type="match status" value="1"/>
</dbReference>
<dbReference type="InterPro" id="IPR017930">
    <property type="entry name" value="Myb_dom"/>
</dbReference>
<proteinExistence type="predicted"/>
<dbReference type="EMBL" id="JABFAD010000013">
    <property type="protein sequence ID" value="MBA0816091.1"/>
    <property type="molecule type" value="Genomic_DNA"/>
</dbReference>
<keyword evidence="3" id="KW-0238">DNA-binding</keyword>
<dbReference type="InterPro" id="IPR015495">
    <property type="entry name" value="Myb_TF_plants"/>
</dbReference>
<comment type="subcellular location">
    <subcellularLocation>
        <location evidence="1">Nucleus</location>
    </subcellularLocation>
</comment>
<evidence type="ECO:0000313" key="8">
    <source>
        <dbReference type="Proteomes" id="UP000593560"/>
    </source>
</evidence>
<dbReference type="InterPro" id="IPR001005">
    <property type="entry name" value="SANT/Myb"/>
</dbReference>
<evidence type="ECO:0000259" key="5">
    <source>
        <dbReference type="PROSITE" id="PS50090"/>
    </source>
</evidence>
<gene>
    <name evidence="7" type="ORF">Gohar_000789</name>
</gene>
<dbReference type="SMART" id="SM00717">
    <property type="entry name" value="SANT"/>
    <property type="match status" value="2"/>
</dbReference>
<organism evidence="7 8">
    <name type="scientific">Gossypium harknessii</name>
    <dbReference type="NCBI Taxonomy" id="34285"/>
    <lineage>
        <taxon>Eukaryota</taxon>
        <taxon>Viridiplantae</taxon>
        <taxon>Streptophyta</taxon>
        <taxon>Embryophyta</taxon>
        <taxon>Tracheophyta</taxon>
        <taxon>Spermatophyta</taxon>
        <taxon>Magnoliopsida</taxon>
        <taxon>eudicotyledons</taxon>
        <taxon>Gunneridae</taxon>
        <taxon>Pentapetalae</taxon>
        <taxon>rosids</taxon>
        <taxon>malvids</taxon>
        <taxon>Malvales</taxon>
        <taxon>Malvaceae</taxon>
        <taxon>Malvoideae</taxon>
        <taxon>Gossypium</taxon>
    </lineage>
</organism>
<accession>A0A7J9I1U9</accession>
<dbReference type="OrthoDB" id="2143914at2759"/>
<reference evidence="7 8" key="1">
    <citation type="journal article" date="2019" name="Genome Biol. Evol.">
        <title>Insights into the evolution of the New World diploid cottons (Gossypium, subgenus Houzingenia) based on genome sequencing.</title>
        <authorList>
            <person name="Grover C.E."/>
            <person name="Arick M.A. 2nd"/>
            <person name="Thrash A."/>
            <person name="Conover J.L."/>
            <person name="Sanders W.S."/>
            <person name="Peterson D.G."/>
            <person name="Frelichowski J.E."/>
            <person name="Scheffler J.A."/>
            <person name="Scheffler B.E."/>
            <person name="Wendel J.F."/>
        </authorList>
    </citation>
    <scope>NUCLEOTIDE SEQUENCE [LARGE SCALE GENOMIC DNA]</scope>
    <source>
        <strain evidence="7">0</strain>
        <tissue evidence="7">Leaf</tissue>
    </source>
</reference>
<feature type="domain" description="HTH myb-type" evidence="6">
    <location>
        <begin position="13"/>
        <end position="65"/>
    </location>
</feature>
<evidence type="ECO:0000256" key="2">
    <source>
        <dbReference type="ARBA" id="ARBA00022737"/>
    </source>
</evidence>
<feature type="domain" description="Myb-like" evidence="5">
    <location>
        <begin position="9"/>
        <end position="61"/>
    </location>
</feature>
<dbReference type="PROSITE" id="PS51294">
    <property type="entry name" value="HTH_MYB"/>
    <property type="match status" value="2"/>
</dbReference>
<dbReference type="AlphaFoldDB" id="A0A7J9I1U9"/>
<evidence type="ECO:0000256" key="4">
    <source>
        <dbReference type="ARBA" id="ARBA00023242"/>
    </source>
</evidence>
<dbReference type="Pfam" id="PF00249">
    <property type="entry name" value="Myb_DNA-binding"/>
    <property type="match status" value="1"/>
</dbReference>
<dbReference type="GO" id="GO:0005634">
    <property type="term" value="C:nucleus"/>
    <property type="evidence" value="ECO:0007669"/>
    <property type="project" value="UniProtKB-SubCell"/>
</dbReference>
<dbReference type="CDD" id="cd00167">
    <property type="entry name" value="SANT"/>
    <property type="match status" value="1"/>
</dbReference>
<keyword evidence="8" id="KW-1185">Reference proteome</keyword>
<evidence type="ECO:0000313" key="7">
    <source>
        <dbReference type="EMBL" id="MBA0816091.1"/>
    </source>
</evidence>
<keyword evidence="4" id="KW-0539">Nucleus</keyword>
<feature type="domain" description="HTH myb-type" evidence="6">
    <location>
        <begin position="83"/>
        <end position="105"/>
    </location>
</feature>
<name>A0A7J9I1U9_9ROSI</name>
<keyword evidence="2" id="KW-0677">Repeat</keyword>